<reference evidence="1" key="1">
    <citation type="submission" date="2013-07" db="EMBL/GenBank/DDBJ databases">
        <title>The genome of Eucalyptus grandis.</title>
        <authorList>
            <person name="Schmutz J."/>
            <person name="Hayes R."/>
            <person name="Myburg A."/>
            <person name="Tuskan G."/>
            <person name="Grattapaglia D."/>
            <person name="Rokhsar D.S."/>
        </authorList>
    </citation>
    <scope>NUCLEOTIDE SEQUENCE</scope>
    <source>
        <tissue evidence="1">Leaf extractions</tissue>
    </source>
</reference>
<name>A0A059BFS3_EUCGR</name>
<dbReference type="InParanoid" id="A0A059BFS3"/>
<protein>
    <submittedName>
        <fullName evidence="1">Uncharacterized protein</fullName>
    </submittedName>
</protein>
<dbReference type="Gramene" id="KCW64933">
    <property type="protein sequence ID" value="KCW64933"/>
    <property type="gene ID" value="EUGRSUZ_G02483"/>
</dbReference>
<evidence type="ECO:0000313" key="1">
    <source>
        <dbReference type="EMBL" id="KCW64933.1"/>
    </source>
</evidence>
<dbReference type="EMBL" id="KK198759">
    <property type="protein sequence ID" value="KCW64933.1"/>
    <property type="molecule type" value="Genomic_DNA"/>
</dbReference>
<proteinExistence type="predicted"/>
<gene>
    <name evidence="1" type="ORF">EUGRSUZ_G02483</name>
</gene>
<accession>A0A059BFS3</accession>
<dbReference type="AlphaFoldDB" id="A0A059BFS3"/>
<organism evidence="1">
    <name type="scientific">Eucalyptus grandis</name>
    <name type="common">Flooded gum</name>
    <dbReference type="NCBI Taxonomy" id="71139"/>
    <lineage>
        <taxon>Eukaryota</taxon>
        <taxon>Viridiplantae</taxon>
        <taxon>Streptophyta</taxon>
        <taxon>Embryophyta</taxon>
        <taxon>Tracheophyta</taxon>
        <taxon>Spermatophyta</taxon>
        <taxon>Magnoliopsida</taxon>
        <taxon>eudicotyledons</taxon>
        <taxon>Gunneridae</taxon>
        <taxon>Pentapetalae</taxon>
        <taxon>rosids</taxon>
        <taxon>malvids</taxon>
        <taxon>Myrtales</taxon>
        <taxon>Myrtaceae</taxon>
        <taxon>Myrtoideae</taxon>
        <taxon>Eucalypteae</taxon>
        <taxon>Eucalyptus</taxon>
    </lineage>
</organism>
<sequence length="78" mass="8667">MVSVEGKIRLEREISSRRVSWPELEWKEKQVERSHQRGVRAAGTSTCNVHGGVGQCCSPAAWLLRKLIACFICPASSV</sequence>